<protein>
    <recommendedName>
        <fullName evidence="2">Outer membrane protein beta-barrel domain-containing protein</fullName>
    </recommendedName>
</protein>
<evidence type="ECO:0000259" key="2">
    <source>
        <dbReference type="Pfam" id="PF13568"/>
    </source>
</evidence>
<feature type="domain" description="Outer membrane protein beta-barrel" evidence="2">
    <location>
        <begin position="25"/>
        <end position="170"/>
    </location>
</feature>
<dbReference type="EMBL" id="PDUD01000001">
    <property type="protein sequence ID" value="PHN08632.1"/>
    <property type="molecule type" value="Genomic_DNA"/>
</dbReference>
<feature type="chain" id="PRO_5012926180" description="Outer membrane protein beta-barrel domain-containing protein" evidence="1">
    <location>
        <begin position="26"/>
        <end position="206"/>
    </location>
</feature>
<evidence type="ECO:0000313" key="3">
    <source>
        <dbReference type="EMBL" id="PHN08632.1"/>
    </source>
</evidence>
<proteinExistence type="predicted"/>
<name>A0A2D0NJF7_FLAN2</name>
<dbReference type="Proteomes" id="UP000223913">
    <property type="component" value="Unassembled WGS sequence"/>
</dbReference>
<dbReference type="Pfam" id="PF13568">
    <property type="entry name" value="OMP_b-brl_2"/>
    <property type="match status" value="1"/>
</dbReference>
<gene>
    <name evidence="3" type="ORF">CRP01_01595</name>
</gene>
<sequence length="206" mass="22057">MIKYLKLSALAMMLAFCQTSAYSQAVGFKAGINTSLSTIDAPATSLSGNIGYVLGLFAESPVGASAISFRPGVYLNFEKYDLSVLDTEAGSGNLTTLKLPLSFVYSLSDTGEGLAFEAGPVINWILNAEIENQRLITNNFDFGLDLGANYFVTPNFGLGGNFYTGFSNLLSGPSATGLLFVNESQAGDFEVKMKNMAANLTLIYRW</sequence>
<evidence type="ECO:0000256" key="1">
    <source>
        <dbReference type="SAM" id="SignalP"/>
    </source>
</evidence>
<comment type="caution">
    <text evidence="3">The sequence shown here is derived from an EMBL/GenBank/DDBJ whole genome shotgun (WGS) entry which is preliminary data.</text>
</comment>
<evidence type="ECO:0000313" key="4">
    <source>
        <dbReference type="Proteomes" id="UP000223913"/>
    </source>
</evidence>
<dbReference type="InterPro" id="IPR025665">
    <property type="entry name" value="Beta-barrel_OMP_2"/>
</dbReference>
<keyword evidence="4" id="KW-1185">Reference proteome</keyword>
<organism evidence="3 4">
    <name type="scientific">Flavilitoribacter nigricans (strain ATCC 23147 / DSM 23189 / NBRC 102662 / NCIMB 1420 / SS-2)</name>
    <name type="common">Lewinella nigricans</name>
    <dbReference type="NCBI Taxonomy" id="1122177"/>
    <lineage>
        <taxon>Bacteria</taxon>
        <taxon>Pseudomonadati</taxon>
        <taxon>Bacteroidota</taxon>
        <taxon>Saprospiria</taxon>
        <taxon>Saprospirales</taxon>
        <taxon>Lewinellaceae</taxon>
        <taxon>Flavilitoribacter</taxon>
    </lineage>
</organism>
<accession>A0A2D0NJF7</accession>
<dbReference type="OrthoDB" id="947434at2"/>
<dbReference type="AlphaFoldDB" id="A0A2D0NJF7"/>
<keyword evidence="1" id="KW-0732">Signal</keyword>
<reference evidence="3 4" key="1">
    <citation type="submission" date="2017-10" db="EMBL/GenBank/DDBJ databases">
        <title>The draft genome sequence of Lewinella nigricans NBRC 102662.</title>
        <authorList>
            <person name="Wang K."/>
        </authorList>
    </citation>
    <scope>NUCLEOTIDE SEQUENCE [LARGE SCALE GENOMIC DNA]</scope>
    <source>
        <strain evidence="3 4">NBRC 102662</strain>
    </source>
</reference>
<feature type="signal peptide" evidence="1">
    <location>
        <begin position="1"/>
        <end position="25"/>
    </location>
</feature>